<comment type="caution">
    <text evidence="9">The sequence shown here is derived from an EMBL/GenBank/DDBJ whole genome shotgun (WGS) entry which is preliminary data.</text>
</comment>
<dbReference type="Pfam" id="PF13442">
    <property type="entry name" value="Cytochrome_CBB3"/>
    <property type="match status" value="2"/>
</dbReference>
<keyword evidence="10" id="KW-1185">Reference proteome</keyword>
<evidence type="ECO:0000256" key="7">
    <source>
        <dbReference type="SAM" id="Phobius"/>
    </source>
</evidence>
<evidence type="ECO:0000256" key="6">
    <source>
        <dbReference type="PROSITE-ProRule" id="PRU00433"/>
    </source>
</evidence>
<name>A0A317CCR3_9GAMM</name>
<keyword evidence="4" id="KW-0249">Electron transport</keyword>
<organism evidence="9 10">
    <name type="scientific">Leucothrix arctica</name>
    <dbReference type="NCBI Taxonomy" id="1481894"/>
    <lineage>
        <taxon>Bacteria</taxon>
        <taxon>Pseudomonadati</taxon>
        <taxon>Pseudomonadota</taxon>
        <taxon>Gammaproteobacteria</taxon>
        <taxon>Thiotrichales</taxon>
        <taxon>Thiotrichaceae</taxon>
        <taxon>Leucothrix</taxon>
    </lineage>
</organism>
<keyword evidence="5 6" id="KW-0408">Iron</keyword>
<keyword evidence="2 6" id="KW-0349">Heme</keyword>
<dbReference type="SUPFAM" id="SSF46626">
    <property type="entry name" value="Cytochrome c"/>
    <property type="match status" value="2"/>
</dbReference>
<dbReference type="PROSITE" id="PS51007">
    <property type="entry name" value="CYTC"/>
    <property type="match status" value="2"/>
</dbReference>
<dbReference type="AlphaFoldDB" id="A0A317CCR3"/>
<evidence type="ECO:0000256" key="5">
    <source>
        <dbReference type="ARBA" id="ARBA00023004"/>
    </source>
</evidence>
<dbReference type="Gene3D" id="1.10.760.10">
    <property type="entry name" value="Cytochrome c-like domain"/>
    <property type="match status" value="2"/>
</dbReference>
<keyword evidence="3 6" id="KW-0479">Metal-binding</keyword>
<protein>
    <submittedName>
        <fullName evidence="9">Cytochrome c5 family protein</fullName>
    </submittedName>
</protein>
<evidence type="ECO:0000256" key="1">
    <source>
        <dbReference type="ARBA" id="ARBA00022448"/>
    </source>
</evidence>
<dbReference type="PRINTS" id="PR00607">
    <property type="entry name" value="CYTCHROMECIE"/>
</dbReference>
<dbReference type="GO" id="GO:0005506">
    <property type="term" value="F:iron ion binding"/>
    <property type="evidence" value="ECO:0007669"/>
    <property type="project" value="InterPro"/>
</dbReference>
<dbReference type="PANTHER" id="PTHR40942">
    <property type="match status" value="1"/>
</dbReference>
<dbReference type="RefSeq" id="WP_109823308.1">
    <property type="nucleotide sequence ID" value="NZ_QGKL01000029.1"/>
</dbReference>
<evidence type="ECO:0000256" key="4">
    <source>
        <dbReference type="ARBA" id="ARBA00022982"/>
    </source>
</evidence>
<dbReference type="InterPro" id="IPR002323">
    <property type="entry name" value="Cyt_CIE"/>
</dbReference>
<accession>A0A317CCR3</accession>
<dbReference type="InterPro" id="IPR036909">
    <property type="entry name" value="Cyt_c-like_dom_sf"/>
</dbReference>
<dbReference type="InterPro" id="IPR009056">
    <property type="entry name" value="Cyt_c-like_dom"/>
</dbReference>
<keyword evidence="1" id="KW-0813">Transport</keyword>
<dbReference type="Proteomes" id="UP000245506">
    <property type="component" value="Unassembled WGS sequence"/>
</dbReference>
<evidence type="ECO:0000313" key="10">
    <source>
        <dbReference type="Proteomes" id="UP000245506"/>
    </source>
</evidence>
<dbReference type="OrthoDB" id="9814708at2"/>
<evidence type="ECO:0000313" key="9">
    <source>
        <dbReference type="EMBL" id="PWQ96336.1"/>
    </source>
</evidence>
<evidence type="ECO:0000256" key="3">
    <source>
        <dbReference type="ARBA" id="ARBA00022723"/>
    </source>
</evidence>
<dbReference type="EMBL" id="QGKL01000029">
    <property type="protein sequence ID" value="PWQ96336.1"/>
    <property type="molecule type" value="Genomic_DNA"/>
</dbReference>
<keyword evidence="7" id="KW-1133">Transmembrane helix</keyword>
<dbReference type="GO" id="GO:0009055">
    <property type="term" value="F:electron transfer activity"/>
    <property type="evidence" value="ECO:0007669"/>
    <property type="project" value="InterPro"/>
</dbReference>
<sequence length="279" mass="28710">MEYNPQENKSLSLILFIAGAAVLAITVIALVTNLGSTISKNSVDGDAKAEYRQLAMNKILEPIGSVVSVDKSLAPVKRTGEQVYTAVCAACHSTGLLNSPMFGDKASWAPRAALGLQGLVASAIAGKGSMPARGGNPATTDEEIRDAILHMTKDTGLDLEKAGGESTEAAATATEEAPTETTVAEKVATEAAAPVVMVNNVKGIDVYAKNCFVCHDNGVLGSPKIAVKADWSARIAKGTDALHASAINGLASMPARGGNPSLEDDAIKAAVDYMVSTVK</sequence>
<evidence type="ECO:0000256" key="2">
    <source>
        <dbReference type="ARBA" id="ARBA00022617"/>
    </source>
</evidence>
<keyword evidence="7" id="KW-0812">Transmembrane</keyword>
<proteinExistence type="predicted"/>
<feature type="domain" description="Cytochrome c" evidence="8">
    <location>
        <begin position="198"/>
        <end position="278"/>
    </location>
</feature>
<evidence type="ECO:0000259" key="8">
    <source>
        <dbReference type="PROSITE" id="PS51007"/>
    </source>
</evidence>
<feature type="domain" description="Cytochrome c" evidence="8">
    <location>
        <begin position="75"/>
        <end position="155"/>
    </location>
</feature>
<gene>
    <name evidence="9" type="ORF">DKT75_10150</name>
</gene>
<reference evidence="9 10" key="1">
    <citation type="submission" date="2018-05" db="EMBL/GenBank/DDBJ databases">
        <title>Leucothrix arctica sp. nov., isolated from Arctic seawater.</title>
        <authorList>
            <person name="Choi A."/>
            <person name="Baek K."/>
        </authorList>
    </citation>
    <scope>NUCLEOTIDE SEQUENCE [LARGE SCALE GENOMIC DNA]</scope>
    <source>
        <strain evidence="9 10">IMCC9719</strain>
    </source>
</reference>
<dbReference type="PANTHER" id="PTHR40942:SF4">
    <property type="entry name" value="CYTOCHROME C5"/>
    <property type="match status" value="1"/>
</dbReference>
<feature type="transmembrane region" description="Helical" evidence="7">
    <location>
        <begin position="12"/>
        <end position="31"/>
    </location>
</feature>
<keyword evidence="7" id="KW-0472">Membrane</keyword>
<dbReference type="GO" id="GO:0020037">
    <property type="term" value="F:heme binding"/>
    <property type="evidence" value="ECO:0007669"/>
    <property type="project" value="InterPro"/>
</dbReference>